<dbReference type="GO" id="GO:0008170">
    <property type="term" value="F:N-methyltransferase activity"/>
    <property type="evidence" value="ECO:0007669"/>
    <property type="project" value="InterPro"/>
</dbReference>
<evidence type="ECO:0000256" key="4">
    <source>
        <dbReference type="RuleBase" id="RU362026"/>
    </source>
</evidence>
<dbReference type="NCBIfam" id="NF008572">
    <property type="entry name" value="PRK11524.1"/>
    <property type="match status" value="1"/>
</dbReference>
<organism evidence="7 8">
    <name type="scientific">Microcystis viridis NIES-102</name>
    <dbReference type="NCBI Taxonomy" id="213615"/>
    <lineage>
        <taxon>Bacteria</taxon>
        <taxon>Bacillati</taxon>
        <taxon>Cyanobacteriota</taxon>
        <taxon>Cyanophyceae</taxon>
        <taxon>Oscillatoriophycideae</taxon>
        <taxon>Chroococcales</taxon>
        <taxon>Microcystaceae</taxon>
        <taxon>Microcystis</taxon>
    </lineage>
</organism>
<accession>A0A3G9JRD5</accession>
<protein>
    <recommendedName>
        <fullName evidence="4">Methyltransferase</fullName>
        <ecNumber evidence="4">2.1.1.-</ecNumber>
    </recommendedName>
</protein>
<dbReference type="InterPro" id="IPR029063">
    <property type="entry name" value="SAM-dependent_MTases_sf"/>
</dbReference>
<feature type="domain" description="DNA methylase N-4/N-6" evidence="6">
    <location>
        <begin position="32"/>
        <end position="250"/>
    </location>
</feature>
<dbReference type="InterPro" id="IPR002941">
    <property type="entry name" value="DNA_methylase_N4/N6"/>
</dbReference>
<dbReference type="AlphaFoldDB" id="A0A3G9JRD5"/>
<evidence type="ECO:0000256" key="3">
    <source>
        <dbReference type="ARBA" id="ARBA00022679"/>
    </source>
</evidence>
<dbReference type="GO" id="GO:0003677">
    <property type="term" value="F:DNA binding"/>
    <property type="evidence" value="ECO:0007669"/>
    <property type="project" value="InterPro"/>
</dbReference>
<evidence type="ECO:0000259" key="6">
    <source>
        <dbReference type="Pfam" id="PF01555"/>
    </source>
</evidence>
<dbReference type="SUPFAM" id="SSF53335">
    <property type="entry name" value="S-adenosyl-L-methionine-dependent methyltransferases"/>
    <property type="match status" value="1"/>
</dbReference>
<dbReference type="EC" id="2.1.1.-" evidence="4"/>
<comment type="similarity">
    <text evidence="1 4">Belongs to the N(4)/N(6)-methyltransferase family.</text>
</comment>
<dbReference type="CDD" id="cd02440">
    <property type="entry name" value="AdoMet_MTases"/>
    <property type="match status" value="1"/>
</dbReference>
<evidence type="ECO:0000313" key="8">
    <source>
        <dbReference type="Proteomes" id="UP000278152"/>
    </source>
</evidence>
<dbReference type="GO" id="GO:0032259">
    <property type="term" value="P:methylation"/>
    <property type="evidence" value="ECO:0007669"/>
    <property type="project" value="UniProtKB-KW"/>
</dbReference>
<sequence>MIMFKRYEADEQVIFHGDSLPILSSEIASNSVDLIFLDPPYNIGKHFADFYDQWESENDYINWANQILDQCLRILKPQGTLYVMASTQAMPYFDLYLRQKMTILSRIIWHYDSSGVQATKYFVSMYEPILHCVKDKNNYTFNSKDIKIEAKTGAKRKLIDYRKAIPSQYNTEKVPGNVWYFPRVRYRMDEYENHPSQKPESLLERIILASTDKSGIVLDPFAGTFTAAAVAKRLGRISISIESQEEYLKIGLRRILGWQEYKEEKLLPPQKSYSRKSENKQESNFVQESLFDVDSQA</sequence>
<reference evidence="7 8" key="1">
    <citation type="submission" date="2018-11" db="EMBL/GenBank/DDBJ databases">
        <title>Complete genome sequence of Microcystis aeruginosa NIES-102.</title>
        <authorList>
            <person name="Yamaguchi H."/>
            <person name="Suzuki S."/>
            <person name="Kawachi M."/>
        </authorList>
    </citation>
    <scope>NUCLEOTIDE SEQUENCE [LARGE SCALE GENOMIC DNA]</scope>
    <source>
        <strain evidence="7 8">NIES-102</strain>
    </source>
</reference>
<dbReference type="PRINTS" id="PR00508">
    <property type="entry name" value="S21N4MTFRASE"/>
</dbReference>
<dbReference type="KEGG" id="mvz:myaer102_30960"/>
<gene>
    <name evidence="7" type="ORF">myaer102_30960</name>
</gene>
<evidence type="ECO:0000313" key="7">
    <source>
        <dbReference type="EMBL" id="BBH40531.1"/>
    </source>
</evidence>
<dbReference type="EMBL" id="AP019314">
    <property type="protein sequence ID" value="BBH40531.1"/>
    <property type="molecule type" value="Genomic_DNA"/>
</dbReference>
<name>A0A3G9JRD5_MICVR</name>
<dbReference type="Gene3D" id="3.40.50.150">
    <property type="entry name" value="Vaccinia Virus protein VP39"/>
    <property type="match status" value="1"/>
</dbReference>
<feature type="region of interest" description="Disordered" evidence="5">
    <location>
        <begin position="269"/>
        <end position="297"/>
    </location>
</feature>
<evidence type="ECO:0000256" key="5">
    <source>
        <dbReference type="SAM" id="MobiDB-lite"/>
    </source>
</evidence>
<evidence type="ECO:0000256" key="2">
    <source>
        <dbReference type="ARBA" id="ARBA00022603"/>
    </source>
</evidence>
<proteinExistence type="inferred from homology"/>
<dbReference type="REBASE" id="280738">
    <property type="entry name" value="M.Mvi102ORF30960P"/>
</dbReference>
<dbReference type="InterPro" id="IPR002052">
    <property type="entry name" value="DNA_methylase_N6_adenine_CS"/>
</dbReference>
<keyword evidence="3 7" id="KW-0808">Transferase</keyword>
<dbReference type="Pfam" id="PF01555">
    <property type="entry name" value="N6_N4_Mtase"/>
    <property type="match status" value="1"/>
</dbReference>
<dbReference type="Proteomes" id="UP000278152">
    <property type="component" value="Chromosome"/>
</dbReference>
<evidence type="ECO:0000256" key="1">
    <source>
        <dbReference type="ARBA" id="ARBA00006594"/>
    </source>
</evidence>
<dbReference type="InterPro" id="IPR001091">
    <property type="entry name" value="RM_Methyltransferase"/>
</dbReference>
<dbReference type="PROSITE" id="PS00092">
    <property type="entry name" value="N6_MTASE"/>
    <property type="match status" value="1"/>
</dbReference>
<keyword evidence="2 7" id="KW-0489">Methyltransferase</keyword>